<keyword evidence="1" id="KW-0472">Membrane</keyword>
<organism evidence="3 4">
    <name type="scientific">Pedococcus ginsenosidimutans</name>
    <dbReference type="NCBI Taxonomy" id="490570"/>
    <lineage>
        <taxon>Bacteria</taxon>
        <taxon>Bacillati</taxon>
        <taxon>Actinomycetota</taxon>
        <taxon>Actinomycetes</taxon>
        <taxon>Micrococcales</taxon>
        <taxon>Intrasporangiaceae</taxon>
        <taxon>Pedococcus</taxon>
    </lineage>
</organism>
<keyword evidence="1" id="KW-0812">Transmembrane</keyword>
<keyword evidence="4" id="KW-1185">Reference proteome</keyword>
<evidence type="ECO:0000313" key="4">
    <source>
        <dbReference type="Proteomes" id="UP001500556"/>
    </source>
</evidence>
<keyword evidence="1" id="KW-1133">Transmembrane helix</keyword>
<evidence type="ECO:0000256" key="1">
    <source>
        <dbReference type="SAM" id="Phobius"/>
    </source>
</evidence>
<dbReference type="PANTHER" id="PTHR42698:SF1">
    <property type="entry name" value="GTPASE ERA, MITOCHONDRIAL"/>
    <property type="match status" value="1"/>
</dbReference>
<dbReference type="SUPFAM" id="SSF52540">
    <property type="entry name" value="P-loop containing nucleoside triphosphate hydrolases"/>
    <property type="match status" value="1"/>
</dbReference>
<comment type="caution">
    <text evidence="3">The sequence shown here is derived from an EMBL/GenBank/DDBJ whole genome shotgun (WGS) entry which is preliminary data.</text>
</comment>
<dbReference type="Gene3D" id="3.40.50.300">
    <property type="entry name" value="P-loop containing nucleotide triphosphate hydrolases"/>
    <property type="match status" value="1"/>
</dbReference>
<feature type="transmembrane region" description="Helical" evidence="1">
    <location>
        <begin position="446"/>
        <end position="475"/>
    </location>
</feature>
<protein>
    <submittedName>
        <fullName evidence="3">50S ribosome-binding GTPase</fullName>
    </submittedName>
</protein>
<evidence type="ECO:0000259" key="2">
    <source>
        <dbReference type="Pfam" id="PF01926"/>
    </source>
</evidence>
<name>A0ABP8YJR6_9MICO</name>
<evidence type="ECO:0000313" key="3">
    <source>
        <dbReference type="EMBL" id="GAA4732317.1"/>
    </source>
</evidence>
<dbReference type="RefSeq" id="WP_345505089.1">
    <property type="nucleotide sequence ID" value="NZ_BAABLO010000013.1"/>
</dbReference>
<dbReference type="InterPro" id="IPR006073">
    <property type="entry name" value="GTP-bd"/>
</dbReference>
<dbReference type="EMBL" id="BAABLO010000013">
    <property type="protein sequence ID" value="GAA4732317.1"/>
    <property type="molecule type" value="Genomic_DNA"/>
</dbReference>
<proteinExistence type="predicted"/>
<gene>
    <name evidence="3" type="ORF">GCM10025782_34340</name>
</gene>
<dbReference type="Proteomes" id="UP001500556">
    <property type="component" value="Unassembled WGS sequence"/>
</dbReference>
<dbReference type="PANTHER" id="PTHR42698">
    <property type="entry name" value="GTPASE ERA"/>
    <property type="match status" value="1"/>
</dbReference>
<dbReference type="Pfam" id="PF01926">
    <property type="entry name" value="MMR_HSR1"/>
    <property type="match status" value="1"/>
</dbReference>
<feature type="domain" description="G" evidence="2">
    <location>
        <begin position="65"/>
        <end position="209"/>
    </location>
</feature>
<feature type="transmembrane region" description="Helical" evidence="1">
    <location>
        <begin position="487"/>
        <end position="512"/>
    </location>
</feature>
<accession>A0ABP8YJR6</accession>
<reference evidence="4" key="1">
    <citation type="journal article" date="2019" name="Int. J. Syst. Evol. Microbiol.">
        <title>The Global Catalogue of Microorganisms (GCM) 10K type strain sequencing project: providing services to taxonomists for standard genome sequencing and annotation.</title>
        <authorList>
            <consortium name="The Broad Institute Genomics Platform"/>
            <consortium name="The Broad Institute Genome Sequencing Center for Infectious Disease"/>
            <person name="Wu L."/>
            <person name="Ma J."/>
        </authorList>
    </citation>
    <scope>NUCLEOTIDE SEQUENCE [LARGE SCALE GENOMIC DNA]</scope>
    <source>
        <strain evidence="4">JCM 18961</strain>
    </source>
</reference>
<sequence>MSPLVMGSKKVKGVTAEELQGRSSALSAALVAGGAQLDPARVEEASAVVDKVGERMSKTGNHTVVALAGATGSGKSSLFNALVGEDVAVVGARRPTTAHPVAAVWGEGDAGELLDWLSVKQRHHVPASATGSLGLPGGQAWNLDGLVLLDLPDFDSRVESHRVESERVLELVDVFVWVTDPQKYADARLHDDFLKVLADHGAVTVVVLNQADRLTADALAQIRGDLARLAAEDGIGGVKVIATSATTRSGIDELGVRLASAVAAQNAASVRLAADIRACAGRLRTDVADTEPSLAERVDGELVDALSRAAGIPTVVAAVERDYRNQAWSRTGWPFTRWVQALRPDPLKRLRLGSRDAVEEKLAVTAGDVRSVLGRSSLPPPTPAARASVDLATRRVGDEAGQGLPARWAEAVSDAATPPGPELADALDQAVVGTSLRARTPMWWRAFGLAQLVLALVAVLGLGWLVVLVVLGWLALPDVSTPSLGPVPYPLLMFVGGVVLGIALAALARYLAVVGSRRRGQLIRSRLLEAVSGVAAERIVAPVRVVLARHREAREALDRAVA</sequence>
<dbReference type="InterPro" id="IPR027417">
    <property type="entry name" value="P-loop_NTPase"/>
</dbReference>
<dbReference type="InterPro" id="IPR005662">
    <property type="entry name" value="GTPase_Era-like"/>
</dbReference>